<dbReference type="InterPro" id="IPR001841">
    <property type="entry name" value="Znf_RING"/>
</dbReference>
<evidence type="ECO:0000313" key="7">
    <source>
        <dbReference type="EMBL" id="CAK60182.1"/>
    </source>
</evidence>
<feature type="transmembrane region" description="Helical" evidence="5">
    <location>
        <begin position="290"/>
        <end position="311"/>
    </location>
</feature>
<dbReference type="Proteomes" id="UP000000600">
    <property type="component" value="Unassembled WGS sequence"/>
</dbReference>
<keyword evidence="3" id="KW-0862">Zinc</keyword>
<dbReference type="PANTHER" id="PTHR14255">
    <property type="entry name" value="CEREBLON"/>
    <property type="match status" value="1"/>
</dbReference>
<feature type="transmembrane region" description="Helical" evidence="5">
    <location>
        <begin position="111"/>
        <end position="129"/>
    </location>
</feature>
<feature type="domain" description="RING-type" evidence="6">
    <location>
        <begin position="542"/>
        <end position="588"/>
    </location>
</feature>
<protein>
    <recommendedName>
        <fullName evidence="6">RING-type domain-containing protein</fullName>
    </recommendedName>
</protein>
<feature type="transmembrane region" description="Helical" evidence="5">
    <location>
        <begin position="418"/>
        <end position="445"/>
    </location>
</feature>
<evidence type="ECO:0000256" key="1">
    <source>
        <dbReference type="ARBA" id="ARBA00022723"/>
    </source>
</evidence>
<keyword evidence="1" id="KW-0479">Metal-binding</keyword>
<keyword evidence="8" id="KW-1185">Reference proteome</keyword>
<dbReference type="PANTHER" id="PTHR14255:SF3">
    <property type="entry name" value="SULFITE EXPORTER TAUE_SAFE FAMILY PROTEIN 5-RELATED"/>
    <property type="match status" value="1"/>
</dbReference>
<dbReference type="OrthoDB" id="10009520at2759"/>
<evidence type="ECO:0000259" key="6">
    <source>
        <dbReference type="PROSITE" id="PS50089"/>
    </source>
</evidence>
<dbReference type="PROSITE" id="PS50089">
    <property type="entry name" value="ZF_RING_2"/>
    <property type="match status" value="1"/>
</dbReference>
<feature type="transmembrane region" description="Helical" evidence="5">
    <location>
        <begin position="340"/>
        <end position="361"/>
    </location>
</feature>
<keyword evidence="5" id="KW-0472">Membrane</keyword>
<feature type="transmembrane region" description="Helical" evidence="5">
    <location>
        <begin position="190"/>
        <end position="207"/>
    </location>
</feature>
<dbReference type="GO" id="GO:0006511">
    <property type="term" value="P:ubiquitin-dependent protein catabolic process"/>
    <property type="evidence" value="ECO:0000318"/>
    <property type="project" value="GO_Central"/>
</dbReference>
<dbReference type="GO" id="GO:0061630">
    <property type="term" value="F:ubiquitin protein ligase activity"/>
    <property type="evidence" value="ECO:0000318"/>
    <property type="project" value="GO_Central"/>
</dbReference>
<dbReference type="HOGENOM" id="CLU_350753_0_0_1"/>
<dbReference type="InterPro" id="IPR017907">
    <property type="entry name" value="Znf_RING_CS"/>
</dbReference>
<dbReference type="GO" id="GO:0008270">
    <property type="term" value="F:zinc ion binding"/>
    <property type="evidence" value="ECO:0007669"/>
    <property type="project" value="UniProtKB-KW"/>
</dbReference>
<evidence type="ECO:0000256" key="4">
    <source>
        <dbReference type="PROSITE-ProRule" id="PRU00175"/>
    </source>
</evidence>
<dbReference type="Gene3D" id="3.30.40.10">
    <property type="entry name" value="Zinc/RING finger domain, C3HC4 (zinc finger)"/>
    <property type="match status" value="1"/>
</dbReference>
<organism evidence="7 8">
    <name type="scientific">Paramecium tetraurelia</name>
    <dbReference type="NCBI Taxonomy" id="5888"/>
    <lineage>
        <taxon>Eukaryota</taxon>
        <taxon>Sar</taxon>
        <taxon>Alveolata</taxon>
        <taxon>Ciliophora</taxon>
        <taxon>Intramacronucleata</taxon>
        <taxon>Oligohymenophorea</taxon>
        <taxon>Peniculida</taxon>
        <taxon>Parameciidae</taxon>
        <taxon>Paramecium</taxon>
    </lineage>
</organism>
<dbReference type="GO" id="GO:0000151">
    <property type="term" value="C:ubiquitin ligase complex"/>
    <property type="evidence" value="ECO:0000318"/>
    <property type="project" value="GO_Central"/>
</dbReference>
<evidence type="ECO:0000256" key="2">
    <source>
        <dbReference type="ARBA" id="ARBA00022771"/>
    </source>
</evidence>
<dbReference type="PROSITE" id="PS00518">
    <property type="entry name" value="ZF_RING_1"/>
    <property type="match status" value="1"/>
</dbReference>
<dbReference type="SMART" id="SM00184">
    <property type="entry name" value="RING"/>
    <property type="match status" value="2"/>
</dbReference>
<dbReference type="GeneID" id="5013364"/>
<feature type="transmembrane region" description="Helical" evidence="5">
    <location>
        <begin position="389"/>
        <end position="412"/>
    </location>
</feature>
<evidence type="ECO:0000313" key="8">
    <source>
        <dbReference type="Proteomes" id="UP000000600"/>
    </source>
</evidence>
<feature type="transmembrane region" description="Helical" evidence="5">
    <location>
        <begin position="457"/>
        <end position="478"/>
    </location>
</feature>
<sequence>MQTLNGSNLNRFYYFQLIFQLSNKHNSLTAQFTIQFCLQQTQYQLFLDSMTSNVCGSSQYSLFQGANTLKCLNIKDFCGSYSQCLQVNDQIGAMGYGCCREDYLYPRAANIIVYILIIPIIGIGSLGALGGRIVNQALGGVVKRPFLEAVLNFNSGLSGNITACLMFGAQLVNQIIITFQKHPYHPQRPAVNYEVGMIYALAIPLSMQFGQELASYMPLLPVLTIQMMFFIVILPICLLYAKRQEVVEQELEEDYTDSHISMTTAFKGSIQDEAQAALVYKQFLDESHQILPLLPILIAIGSFAANEAVILSRTTLYQTSPYYPKRSSNQKLDPCDPWNFYMMIVLFAVNIFITGLTLLYFRYKEQIKDNVRYKLKERYFTPTRRFFKIYGAGCATGFIAGFLGMAAGLTMFVTMVQFGLVAASAGATANYGYFIVCLQVFVSFMVSDSGMPIGDQFFFYGIGILGVLIFTNLGYYYINKYKIGHILFYIDFAIVVLNIAGNIAWGVEQNHRQGFNSIVDINQSFYYQQYLLSFFRISMNQCLICFEDTEFSLNCQHYYCLKCLVNMIQVKLKALQLTSDDYKCPECKFKFSVEVFKNTEIYNDLIEYSLKHNCIENLNDDEMIVDCGHDDCNNKFIVSKNASKYCFHLEYSRCPVCKQIYCLNCRKPYESKCCQQAITGKCPRCKIKVFKEEGCNFLKCQSQYCKGQVYFCGICFLILKKEDHYSHFIDNNPYNACRIGKIKPNKQKCPGCLTLNPLQCQIIENLNQCYCKSNVCKESLYCLSCSKKIQKNEAHECKQCSIM</sequence>
<dbReference type="InterPro" id="IPR013083">
    <property type="entry name" value="Znf_RING/FYVE/PHD"/>
</dbReference>
<dbReference type="GO" id="GO:0005737">
    <property type="term" value="C:cytoplasm"/>
    <property type="evidence" value="ECO:0000318"/>
    <property type="project" value="GO_Central"/>
</dbReference>
<dbReference type="InParanoid" id="A0BNR5"/>
<name>A0BNR5_PARTE</name>
<gene>
    <name evidence="7" type="ORF">GSPATT00030821001</name>
</gene>
<reference evidence="7 8" key="1">
    <citation type="journal article" date="2006" name="Nature">
        <title>Global trends of whole-genome duplications revealed by the ciliate Paramecium tetraurelia.</title>
        <authorList>
            <consortium name="Genoscope"/>
            <person name="Aury J.-M."/>
            <person name="Jaillon O."/>
            <person name="Duret L."/>
            <person name="Noel B."/>
            <person name="Jubin C."/>
            <person name="Porcel B.M."/>
            <person name="Segurens B."/>
            <person name="Daubin V."/>
            <person name="Anthouard V."/>
            <person name="Aiach N."/>
            <person name="Arnaiz O."/>
            <person name="Billaut A."/>
            <person name="Beisson J."/>
            <person name="Blanc I."/>
            <person name="Bouhouche K."/>
            <person name="Camara F."/>
            <person name="Duharcourt S."/>
            <person name="Guigo R."/>
            <person name="Gogendeau D."/>
            <person name="Katinka M."/>
            <person name="Keller A.-M."/>
            <person name="Kissmehl R."/>
            <person name="Klotz C."/>
            <person name="Koll F."/>
            <person name="Le Moue A."/>
            <person name="Lepere C."/>
            <person name="Malinsky S."/>
            <person name="Nowacki M."/>
            <person name="Nowak J.K."/>
            <person name="Plattner H."/>
            <person name="Poulain J."/>
            <person name="Ruiz F."/>
            <person name="Serrano V."/>
            <person name="Zagulski M."/>
            <person name="Dessen P."/>
            <person name="Betermier M."/>
            <person name="Weissenbach J."/>
            <person name="Scarpelli C."/>
            <person name="Schachter V."/>
            <person name="Sperling L."/>
            <person name="Meyer E."/>
            <person name="Cohen J."/>
            <person name="Wincker P."/>
        </authorList>
    </citation>
    <scope>NUCLEOTIDE SEQUENCE [LARGE SCALE GENOMIC DNA]</scope>
    <source>
        <strain evidence="7 8">Stock d4-2</strain>
    </source>
</reference>
<dbReference type="SUPFAM" id="SSF57850">
    <property type="entry name" value="RING/U-box"/>
    <property type="match status" value="2"/>
</dbReference>
<dbReference type="STRING" id="5888.A0BNR5"/>
<keyword evidence="5" id="KW-1133">Transmembrane helix</keyword>
<evidence type="ECO:0000256" key="3">
    <source>
        <dbReference type="ARBA" id="ARBA00022833"/>
    </source>
</evidence>
<dbReference type="RefSeq" id="XP_001427580.1">
    <property type="nucleotide sequence ID" value="XM_001427543.1"/>
</dbReference>
<feature type="transmembrane region" description="Helical" evidence="5">
    <location>
        <begin position="149"/>
        <end position="169"/>
    </location>
</feature>
<dbReference type="AlphaFoldDB" id="A0BNR5"/>
<feature type="transmembrane region" description="Helical" evidence="5">
    <location>
        <begin position="484"/>
        <end position="505"/>
    </location>
</feature>
<proteinExistence type="predicted"/>
<dbReference type="KEGG" id="ptm:GSPATT00030821001"/>
<dbReference type="EMBL" id="CT868007">
    <property type="protein sequence ID" value="CAK60182.1"/>
    <property type="molecule type" value="Genomic_DNA"/>
</dbReference>
<evidence type="ECO:0000256" key="5">
    <source>
        <dbReference type="SAM" id="Phobius"/>
    </source>
</evidence>
<keyword evidence="2 4" id="KW-0863">Zinc-finger</keyword>
<dbReference type="GO" id="GO:0031624">
    <property type="term" value="F:ubiquitin conjugating enzyme binding"/>
    <property type="evidence" value="ECO:0000318"/>
    <property type="project" value="GO_Central"/>
</dbReference>
<keyword evidence="5" id="KW-0812">Transmembrane</keyword>
<feature type="transmembrane region" description="Helical" evidence="5">
    <location>
        <begin position="219"/>
        <end position="241"/>
    </location>
</feature>
<accession>A0BNR5</accession>